<gene>
    <name evidence="2" type="ordered locus">Os02g0235101</name>
    <name evidence="2" type="ORF">OSNPB_020235101</name>
</gene>
<dbReference type="EMBL" id="AP014958">
    <property type="protein sequence ID" value="BAS77815.1"/>
    <property type="molecule type" value="Genomic_DNA"/>
</dbReference>
<reference evidence="2 3" key="3">
    <citation type="journal article" date="2013" name="Rice">
        <title>Improvement of the Oryza sativa Nipponbare reference genome using next generation sequence and optical map data.</title>
        <authorList>
            <person name="Kawahara Y."/>
            <person name="de la Bastide M."/>
            <person name="Hamilton J.P."/>
            <person name="Kanamori H."/>
            <person name="McCombie W.R."/>
            <person name="Ouyang S."/>
            <person name="Schwartz D.C."/>
            <person name="Tanaka T."/>
            <person name="Wu J."/>
            <person name="Zhou S."/>
            <person name="Childs K.L."/>
            <person name="Davidson R.M."/>
            <person name="Lin H."/>
            <person name="Quesada-Ocampo L."/>
            <person name="Vaillancourt B."/>
            <person name="Sakai H."/>
            <person name="Lee S.S."/>
            <person name="Kim J."/>
            <person name="Numa H."/>
            <person name="Itoh T."/>
            <person name="Buell C.R."/>
            <person name="Matsumoto T."/>
        </authorList>
    </citation>
    <scope>NUCLEOTIDE SEQUENCE [LARGE SCALE GENOMIC DNA]</scope>
    <source>
        <strain evidence="3">cv. Nipponbare</strain>
    </source>
</reference>
<dbReference type="InParanoid" id="A0A0P0VGT6"/>
<sequence>TRSGAHTPAIHSDSSNGRRRLRGAEPNPSTSTSTTVSLPQRRHPPRPPVPPCPLVRAVLACSSWAPAPPGFSPGFRRLLHPPGPCPLGLFTDHGGLTILPGTPDFGRRRRRPPWSHELEDYASHGWHAVAWRPPPAEPTGGSPS</sequence>
<dbReference type="AlphaFoldDB" id="A0A0P0VGT6"/>
<evidence type="ECO:0000313" key="3">
    <source>
        <dbReference type="Proteomes" id="UP000059680"/>
    </source>
</evidence>
<reference evidence="3" key="1">
    <citation type="journal article" date="2005" name="Nature">
        <title>The map-based sequence of the rice genome.</title>
        <authorList>
            <consortium name="International rice genome sequencing project (IRGSP)"/>
            <person name="Matsumoto T."/>
            <person name="Wu J."/>
            <person name="Kanamori H."/>
            <person name="Katayose Y."/>
            <person name="Fujisawa M."/>
            <person name="Namiki N."/>
            <person name="Mizuno H."/>
            <person name="Yamamoto K."/>
            <person name="Antonio B.A."/>
            <person name="Baba T."/>
            <person name="Sakata K."/>
            <person name="Nagamura Y."/>
            <person name="Aoki H."/>
            <person name="Arikawa K."/>
            <person name="Arita K."/>
            <person name="Bito T."/>
            <person name="Chiden Y."/>
            <person name="Fujitsuka N."/>
            <person name="Fukunaka R."/>
            <person name="Hamada M."/>
            <person name="Harada C."/>
            <person name="Hayashi A."/>
            <person name="Hijishita S."/>
            <person name="Honda M."/>
            <person name="Hosokawa S."/>
            <person name="Ichikawa Y."/>
            <person name="Idonuma A."/>
            <person name="Iijima M."/>
            <person name="Ikeda M."/>
            <person name="Ikeno M."/>
            <person name="Ito K."/>
            <person name="Ito S."/>
            <person name="Ito T."/>
            <person name="Ito Y."/>
            <person name="Ito Y."/>
            <person name="Iwabuchi A."/>
            <person name="Kamiya K."/>
            <person name="Karasawa W."/>
            <person name="Kurita K."/>
            <person name="Katagiri S."/>
            <person name="Kikuta A."/>
            <person name="Kobayashi H."/>
            <person name="Kobayashi N."/>
            <person name="Machita K."/>
            <person name="Maehara T."/>
            <person name="Masukawa M."/>
            <person name="Mizubayashi T."/>
            <person name="Mukai Y."/>
            <person name="Nagasaki H."/>
            <person name="Nagata Y."/>
            <person name="Naito S."/>
            <person name="Nakashima M."/>
            <person name="Nakama Y."/>
            <person name="Nakamichi Y."/>
            <person name="Nakamura M."/>
            <person name="Meguro A."/>
            <person name="Negishi M."/>
            <person name="Ohta I."/>
            <person name="Ohta T."/>
            <person name="Okamoto M."/>
            <person name="Ono N."/>
            <person name="Saji S."/>
            <person name="Sakaguchi M."/>
            <person name="Sakai K."/>
            <person name="Shibata M."/>
            <person name="Shimokawa T."/>
            <person name="Song J."/>
            <person name="Takazaki Y."/>
            <person name="Terasawa K."/>
            <person name="Tsugane M."/>
            <person name="Tsuji K."/>
            <person name="Ueda S."/>
            <person name="Waki K."/>
            <person name="Yamagata H."/>
            <person name="Yamamoto M."/>
            <person name="Yamamoto S."/>
            <person name="Yamane H."/>
            <person name="Yoshiki S."/>
            <person name="Yoshihara R."/>
            <person name="Yukawa K."/>
            <person name="Zhong H."/>
            <person name="Yano M."/>
            <person name="Yuan Q."/>
            <person name="Ouyang S."/>
            <person name="Liu J."/>
            <person name="Jones K.M."/>
            <person name="Gansberger K."/>
            <person name="Moffat K."/>
            <person name="Hill J."/>
            <person name="Bera J."/>
            <person name="Fadrosh D."/>
            <person name="Jin S."/>
            <person name="Johri S."/>
            <person name="Kim M."/>
            <person name="Overton L."/>
            <person name="Reardon M."/>
            <person name="Tsitrin T."/>
            <person name="Vuong H."/>
            <person name="Weaver B."/>
            <person name="Ciecko A."/>
            <person name="Tallon L."/>
            <person name="Jackson J."/>
            <person name="Pai G."/>
            <person name="Aken S.V."/>
            <person name="Utterback T."/>
            <person name="Reidmuller S."/>
            <person name="Feldblyum T."/>
            <person name="Hsiao J."/>
            <person name="Zismann V."/>
            <person name="Iobst S."/>
            <person name="de Vazeille A.R."/>
            <person name="Buell C.R."/>
            <person name="Ying K."/>
            <person name="Li Y."/>
            <person name="Lu T."/>
            <person name="Huang Y."/>
            <person name="Zhao Q."/>
            <person name="Feng Q."/>
            <person name="Zhang L."/>
            <person name="Zhu J."/>
            <person name="Weng Q."/>
            <person name="Mu J."/>
            <person name="Lu Y."/>
            <person name="Fan D."/>
            <person name="Liu Y."/>
            <person name="Guan J."/>
            <person name="Zhang Y."/>
            <person name="Yu S."/>
            <person name="Liu X."/>
            <person name="Zhang Y."/>
            <person name="Hong G."/>
            <person name="Han B."/>
            <person name="Choisne N."/>
            <person name="Demange N."/>
            <person name="Orjeda G."/>
            <person name="Samain S."/>
            <person name="Cattolico L."/>
            <person name="Pelletier E."/>
            <person name="Couloux A."/>
            <person name="Segurens B."/>
            <person name="Wincker P."/>
            <person name="D'Hont A."/>
            <person name="Scarpelli C."/>
            <person name="Weissenbach J."/>
            <person name="Salanoubat M."/>
            <person name="Quetier F."/>
            <person name="Yu Y."/>
            <person name="Kim H.R."/>
            <person name="Rambo T."/>
            <person name="Currie J."/>
            <person name="Collura K."/>
            <person name="Luo M."/>
            <person name="Yang T."/>
            <person name="Ammiraju J.S.S."/>
            <person name="Engler F."/>
            <person name="Soderlund C."/>
            <person name="Wing R.A."/>
            <person name="Palmer L.E."/>
            <person name="de la Bastide M."/>
            <person name="Spiegel L."/>
            <person name="Nascimento L."/>
            <person name="Zutavern T."/>
            <person name="O'Shaughnessy A."/>
            <person name="Dike S."/>
            <person name="Dedhia N."/>
            <person name="Preston R."/>
            <person name="Balija V."/>
            <person name="McCombie W.R."/>
            <person name="Chow T."/>
            <person name="Chen H."/>
            <person name="Chung M."/>
            <person name="Chen C."/>
            <person name="Shaw J."/>
            <person name="Wu H."/>
            <person name="Hsiao K."/>
            <person name="Chao Y."/>
            <person name="Chu M."/>
            <person name="Cheng C."/>
            <person name="Hour A."/>
            <person name="Lee P."/>
            <person name="Lin S."/>
            <person name="Lin Y."/>
            <person name="Liou J."/>
            <person name="Liu S."/>
            <person name="Hsing Y."/>
            <person name="Raghuvanshi S."/>
            <person name="Mohanty A."/>
            <person name="Bharti A.K."/>
            <person name="Gaur A."/>
            <person name="Gupta V."/>
            <person name="Kumar D."/>
            <person name="Ravi V."/>
            <person name="Vij S."/>
            <person name="Kapur A."/>
            <person name="Khurana P."/>
            <person name="Khurana P."/>
            <person name="Khurana J.P."/>
            <person name="Tyagi A.K."/>
            <person name="Gaikwad K."/>
            <person name="Singh A."/>
            <person name="Dalal V."/>
            <person name="Srivastava S."/>
            <person name="Dixit A."/>
            <person name="Pal A.K."/>
            <person name="Ghazi I.A."/>
            <person name="Yadav M."/>
            <person name="Pandit A."/>
            <person name="Bhargava A."/>
            <person name="Sureshbabu K."/>
            <person name="Batra K."/>
            <person name="Sharma T.R."/>
            <person name="Mohapatra T."/>
            <person name="Singh N.K."/>
            <person name="Messing J."/>
            <person name="Nelson A.B."/>
            <person name="Fuks G."/>
            <person name="Kavchok S."/>
            <person name="Keizer G."/>
            <person name="Linton E."/>
            <person name="Llaca V."/>
            <person name="Song R."/>
            <person name="Tanyolac B."/>
            <person name="Young S."/>
            <person name="Ho-Il K."/>
            <person name="Hahn J.H."/>
            <person name="Sangsakoo G."/>
            <person name="Vanavichit A."/>
            <person name="de Mattos Luiz.A.T."/>
            <person name="Zimmer P.D."/>
            <person name="Malone G."/>
            <person name="Dellagostin O."/>
            <person name="de Oliveira A.C."/>
            <person name="Bevan M."/>
            <person name="Bancroft I."/>
            <person name="Minx P."/>
            <person name="Cordum H."/>
            <person name="Wilson R."/>
            <person name="Cheng Z."/>
            <person name="Jin W."/>
            <person name="Jiang J."/>
            <person name="Leong S.A."/>
            <person name="Iwama H."/>
            <person name="Gojobori T."/>
            <person name="Itoh T."/>
            <person name="Niimura Y."/>
            <person name="Fujii Y."/>
            <person name="Habara T."/>
            <person name="Sakai H."/>
            <person name="Sato Y."/>
            <person name="Wilson G."/>
            <person name="Kumar K."/>
            <person name="McCouch S."/>
            <person name="Juretic N."/>
            <person name="Hoen D."/>
            <person name="Wright S."/>
            <person name="Bruskiewich R."/>
            <person name="Bureau T."/>
            <person name="Miyao A."/>
            <person name="Hirochika H."/>
            <person name="Nishikawa T."/>
            <person name="Kadowaki K."/>
            <person name="Sugiura M."/>
            <person name="Burr B."/>
            <person name="Sasaki T."/>
        </authorList>
    </citation>
    <scope>NUCLEOTIDE SEQUENCE [LARGE SCALE GENOMIC DNA]</scope>
    <source>
        <strain evidence="3">cv. Nipponbare</strain>
    </source>
</reference>
<accession>A0A0P0VGT6</accession>
<feature type="non-terminal residue" evidence="2">
    <location>
        <position position="1"/>
    </location>
</feature>
<dbReference type="Gramene" id="Os02t0235101-01">
    <property type="protein sequence ID" value="Os02t0235101-01"/>
    <property type="gene ID" value="Os02g0235101"/>
</dbReference>
<feature type="compositionally biased region" description="Low complexity" evidence="1">
    <location>
        <begin position="29"/>
        <end position="39"/>
    </location>
</feature>
<evidence type="ECO:0000313" key="2">
    <source>
        <dbReference type="EMBL" id="BAS77815.1"/>
    </source>
</evidence>
<dbReference type="Proteomes" id="UP000059680">
    <property type="component" value="Chromosome 2"/>
</dbReference>
<keyword evidence="3" id="KW-1185">Reference proteome</keyword>
<reference evidence="2 3" key="2">
    <citation type="journal article" date="2013" name="Plant Cell Physiol.">
        <title>Rice Annotation Project Database (RAP-DB): an integrative and interactive database for rice genomics.</title>
        <authorList>
            <person name="Sakai H."/>
            <person name="Lee S.S."/>
            <person name="Tanaka T."/>
            <person name="Numa H."/>
            <person name="Kim J."/>
            <person name="Kawahara Y."/>
            <person name="Wakimoto H."/>
            <person name="Yang C.C."/>
            <person name="Iwamoto M."/>
            <person name="Abe T."/>
            <person name="Yamada Y."/>
            <person name="Muto A."/>
            <person name="Inokuchi H."/>
            <person name="Ikemura T."/>
            <person name="Matsumoto T."/>
            <person name="Sasaki T."/>
            <person name="Itoh T."/>
        </authorList>
    </citation>
    <scope>NUCLEOTIDE SEQUENCE [LARGE SCALE GENOMIC DNA]</scope>
    <source>
        <strain evidence="3">cv. Nipponbare</strain>
    </source>
</reference>
<name>A0A0P0VGT6_ORYSJ</name>
<evidence type="ECO:0000256" key="1">
    <source>
        <dbReference type="SAM" id="MobiDB-lite"/>
    </source>
</evidence>
<protein>
    <submittedName>
        <fullName evidence="2">Os02g0235101 protein</fullName>
    </submittedName>
</protein>
<proteinExistence type="predicted"/>
<organism evidence="2 3">
    <name type="scientific">Oryza sativa subsp. japonica</name>
    <name type="common">Rice</name>
    <dbReference type="NCBI Taxonomy" id="39947"/>
    <lineage>
        <taxon>Eukaryota</taxon>
        <taxon>Viridiplantae</taxon>
        <taxon>Streptophyta</taxon>
        <taxon>Embryophyta</taxon>
        <taxon>Tracheophyta</taxon>
        <taxon>Spermatophyta</taxon>
        <taxon>Magnoliopsida</taxon>
        <taxon>Liliopsida</taxon>
        <taxon>Poales</taxon>
        <taxon>Poaceae</taxon>
        <taxon>BOP clade</taxon>
        <taxon>Oryzoideae</taxon>
        <taxon>Oryzeae</taxon>
        <taxon>Oryzinae</taxon>
        <taxon>Oryza</taxon>
        <taxon>Oryza sativa</taxon>
    </lineage>
</organism>
<dbReference type="PaxDb" id="39947-A0A0P0VGT6"/>
<feature type="region of interest" description="Disordered" evidence="1">
    <location>
        <begin position="1"/>
        <end position="52"/>
    </location>
</feature>